<proteinExistence type="predicted"/>
<evidence type="ECO:0000313" key="4">
    <source>
        <dbReference type="Proteomes" id="UP000271003"/>
    </source>
</evidence>
<dbReference type="OrthoDB" id="9808881at2"/>
<dbReference type="SMART" id="SM00463">
    <property type="entry name" value="SMR"/>
    <property type="match status" value="1"/>
</dbReference>
<dbReference type="RefSeq" id="WP_120177663.1">
    <property type="nucleotide sequence ID" value="NZ_AP018786.1"/>
</dbReference>
<keyword evidence="4" id="KW-1185">Reference proteome</keyword>
<evidence type="ECO:0000259" key="2">
    <source>
        <dbReference type="PROSITE" id="PS50828"/>
    </source>
</evidence>
<reference evidence="3 4" key="1">
    <citation type="journal article" date="2018" name="Int. J. Syst. Evol. Microbiol.">
        <title>Mesosutterella multiformis gen. nov., sp. nov., a member of the family Sutterellaceae and Sutterella megalosphaeroides sp. nov., isolated from human faeces.</title>
        <authorList>
            <person name="Sakamoto M."/>
            <person name="Ikeyama N."/>
            <person name="Kunihiro T."/>
            <person name="Iino T."/>
            <person name="Yuki M."/>
            <person name="Ohkuma M."/>
        </authorList>
    </citation>
    <scope>NUCLEOTIDE SEQUENCE [LARGE SCALE GENOMIC DNA]</scope>
    <source>
        <strain evidence="3 4">6FBBBH3</strain>
    </source>
</reference>
<feature type="region of interest" description="Disordered" evidence="1">
    <location>
        <begin position="54"/>
        <end position="76"/>
    </location>
</feature>
<evidence type="ECO:0000313" key="3">
    <source>
        <dbReference type="EMBL" id="BBF24117.1"/>
    </source>
</evidence>
<dbReference type="Proteomes" id="UP000271003">
    <property type="component" value="Chromosome"/>
</dbReference>
<organism evidence="3 4">
    <name type="scientific">Sutterella megalosphaeroides</name>
    <dbReference type="NCBI Taxonomy" id="2494234"/>
    <lineage>
        <taxon>Bacteria</taxon>
        <taxon>Pseudomonadati</taxon>
        <taxon>Pseudomonadota</taxon>
        <taxon>Betaproteobacteria</taxon>
        <taxon>Burkholderiales</taxon>
        <taxon>Sutterellaceae</taxon>
        <taxon>Sutterella</taxon>
    </lineage>
</organism>
<dbReference type="PANTHER" id="PTHR35562:SF2">
    <property type="entry name" value="DNA ENDONUCLEASE SMRA-RELATED"/>
    <property type="match status" value="1"/>
</dbReference>
<dbReference type="InterPro" id="IPR036063">
    <property type="entry name" value="Smr_dom_sf"/>
</dbReference>
<evidence type="ECO:0000256" key="1">
    <source>
        <dbReference type="SAM" id="MobiDB-lite"/>
    </source>
</evidence>
<dbReference type="PROSITE" id="PS50828">
    <property type="entry name" value="SMR"/>
    <property type="match status" value="1"/>
</dbReference>
<dbReference type="Pfam" id="PF01713">
    <property type="entry name" value="Smr"/>
    <property type="match status" value="1"/>
</dbReference>
<dbReference type="AlphaFoldDB" id="A0A2Z6IEJ8"/>
<dbReference type="Gene3D" id="3.30.1370.110">
    <property type="match status" value="1"/>
</dbReference>
<dbReference type="EMBL" id="AP018786">
    <property type="protein sequence ID" value="BBF24117.1"/>
    <property type="molecule type" value="Genomic_DNA"/>
</dbReference>
<accession>A0A2Z6IEJ8</accession>
<feature type="domain" description="Smr" evidence="2">
    <location>
        <begin position="132"/>
        <end position="213"/>
    </location>
</feature>
<gene>
    <name evidence="3" type="ORF">SUTMEG_20080</name>
</gene>
<name>A0A2Z6IEJ8_9BURK</name>
<feature type="region of interest" description="Disordered" evidence="1">
    <location>
        <begin position="17"/>
        <end position="39"/>
    </location>
</feature>
<sequence length="218" mass="24254">MQYSSLADLKAVSRELKEKAKAAEEERRREEERRLAATKDARAFRAAMADLGVTPSKDANRVSHAARPKTPTPQAKALAAKLADETPADRFSDECDPSDFLNEEDLFFRREGVSPELPKRLRRGEWTVQAKLDLHGLYVDEARVVFAKFLDDCRIRGYRCLSIVHGKGYGSAGGQSVLREKVRRWVKQCDDVIAFAQAAPSKGDAGALIVLLKQPGAR</sequence>
<dbReference type="PANTHER" id="PTHR35562">
    <property type="entry name" value="DNA ENDONUCLEASE SMRA-RELATED"/>
    <property type="match status" value="1"/>
</dbReference>
<dbReference type="InterPro" id="IPR002625">
    <property type="entry name" value="Smr_dom"/>
</dbReference>
<dbReference type="KEGG" id="sutt:SUTMEG_20080"/>
<protein>
    <recommendedName>
        <fullName evidence="2">Smr domain-containing protein</fullName>
    </recommendedName>
</protein>
<dbReference type="SUPFAM" id="SSF160443">
    <property type="entry name" value="SMR domain-like"/>
    <property type="match status" value="1"/>
</dbReference>